<dbReference type="WBParaSite" id="L893_g2571.t1">
    <property type="protein sequence ID" value="L893_g2571.t1"/>
    <property type="gene ID" value="L893_g2571"/>
</dbReference>
<keyword evidence="1" id="KW-1185">Reference proteome</keyword>
<proteinExistence type="predicted"/>
<sequence length="79" mass="9115">MLLHLFMIQLIKVINENNNLLLVSSNCPLINHHYHTTISDCDSLFRTSIPLVFLEVYTVNQPRPLVVLIVHDLKTIFTS</sequence>
<evidence type="ECO:0000313" key="1">
    <source>
        <dbReference type="Proteomes" id="UP000095287"/>
    </source>
</evidence>
<accession>A0A1I7ZER9</accession>
<reference evidence="2" key="1">
    <citation type="submission" date="2016-11" db="UniProtKB">
        <authorList>
            <consortium name="WormBaseParasite"/>
        </authorList>
    </citation>
    <scope>IDENTIFICATION</scope>
</reference>
<organism evidence="1 2">
    <name type="scientific">Steinernema glaseri</name>
    <dbReference type="NCBI Taxonomy" id="37863"/>
    <lineage>
        <taxon>Eukaryota</taxon>
        <taxon>Metazoa</taxon>
        <taxon>Ecdysozoa</taxon>
        <taxon>Nematoda</taxon>
        <taxon>Chromadorea</taxon>
        <taxon>Rhabditida</taxon>
        <taxon>Tylenchina</taxon>
        <taxon>Panagrolaimomorpha</taxon>
        <taxon>Strongyloidoidea</taxon>
        <taxon>Steinernematidae</taxon>
        <taxon>Steinernema</taxon>
    </lineage>
</organism>
<protein>
    <submittedName>
        <fullName evidence="2">Secreted protein</fullName>
    </submittedName>
</protein>
<dbReference type="Proteomes" id="UP000095287">
    <property type="component" value="Unplaced"/>
</dbReference>
<evidence type="ECO:0000313" key="2">
    <source>
        <dbReference type="WBParaSite" id="L893_g2571.t1"/>
    </source>
</evidence>
<name>A0A1I7ZER9_9BILA</name>
<dbReference type="AlphaFoldDB" id="A0A1I7ZER9"/>